<dbReference type="Pfam" id="PF19051">
    <property type="entry name" value="GFO_IDH_MocA_C2"/>
    <property type="match status" value="1"/>
</dbReference>
<dbReference type="PROSITE" id="PS51318">
    <property type="entry name" value="TAT"/>
    <property type="match status" value="1"/>
</dbReference>
<organism evidence="3 4">
    <name type="scientific">Roseimicrobium gellanilyticum</name>
    <dbReference type="NCBI Taxonomy" id="748857"/>
    <lineage>
        <taxon>Bacteria</taxon>
        <taxon>Pseudomonadati</taxon>
        <taxon>Verrucomicrobiota</taxon>
        <taxon>Verrucomicrobiia</taxon>
        <taxon>Verrucomicrobiales</taxon>
        <taxon>Verrucomicrobiaceae</taxon>
        <taxon>Roseimicrobium</taxon>
    </lineage>
</organism>
<proteinExistence type="predicted"/>
<dbReference type="GO" id="GO:0000166">
    <property type="term" value="F:nucleotide binding"/>
    <property type="evidence" value="ECO:0007669"/>
    <property type="project" value="InterPro"/>
</dbReference>
<evidence type="ECO:0000313" key="4">
    <source>
        <dbReference type="Proteomes" id="UP000253426"/>
    </source>
</evidence>
<comment type="caution">
    <text evidence="3">The sequence shown here is derived from an EMBL/GenBank/DDBJ whole genome shotgun (WGS) entry which is preliminary data.</text>
</comment>
<dbReference type="SUPFAM" id="SSF55347">
    <property type="entry name" value="Glyceraldehyde-3-phosphate dehydrogenase-like, C-terminal domain"/>
    <property type="match status" value="1"/>
</dbReference>
<evidence type="ECO:0000313" key="3">
    <source>
        <dbReference type="EMBL" id="RBP42566.1"/>
    </source>
</evidence>
<accession>A0A366HII3</accession>
<dbReference type="EMBL" id="QNRR01000006">
    <property type="protein sequence ID" value="RBP42566.1"/>
    <property type="molecule type" value="Genomic_DNA"/>
</dbReference>
<dbReference type="Gene3D" id="3.30.360.10">
    <property type="entry name" value="Dihydrodipicolinate Reductase, domain 2"/>
    <property type="match status" value="1"/>
</dbReference>
<dbReference type="InterPro" id="IPR000683">
    <property type="entry name" value="Gfo/Idh/MocA-like_OxRdtase_N"/>
</dbReference>
<dbReference type="RefSeq" id="WP_113959685.1">
    <property type="nucleotide sequence ID" value="NZ_QNRR01000006.1"/>
</dbReference>
<dbReference type="SUPFAM" id="SSF51735">
    <property type="entry name" value="NAD(P)-binding Rossmann-fold domains"/>
    <property type="match status" value="1"/>
</dbReference>
<dbReference type="Pfam" id="PF01408">
    <property type="entry name" value="GFO_IDH_MocA"/>
    <property type="match status" value="1"/>
</dbReference>
<dbReference type="PANTHER" id="PTHR43818">
    <property type="entry name" value="BCDNA.GH03377"/>
    <property type="match status" value="1"/>
</dbReference>
<keyword evidence="4" id="KW-1185">Reference proteome</keyword>
<dbReference type="AlphaFoldDB" id="A0A366HII3"/>
<dbReference type="Gene3D" id="3.40.50.720">
    <property type="entry name" value="NAD(P)-binding Rossmann-like Domain"/>
    <property type="match status" value="1"/>
</dbReference>
<gene>
    <name evidence="3" type="ORF">DES53_106275</name>
</gene>
<dbReference type="PANTHER" id="PTHR43818:SF10">
    <property type="entry name" value="NADH-DEPENDENT DEHYDROGENASE-RELATED"/>
    <property type="match status" value="1"/>
</dbReference>
<dbReference type="InterPro" id="IPR036291">
    <property type="entry name" value="NAD(P)-bd_dom_sf"/>
</dbReference>
<feature type="domain" description="Gfo/Idh/MocA-like oxidoreductase bacterial type C-terminal" evidence="2">
    <location>
        <begin position="219"/>
        <end position="308"/>
    </location>
</feature>
<protein>
    <submittedName>
        <fullName evidence="3">Putative dehydrogenase</fullName>
    </submittedName>
</protein>
<feature type="domain" description="Gfo/Idh/MocA-like oxidoreductase N-terminal" evidence="1">
    <location>
        <begin position="54"/>
        <end position="172"/>
    </location>
</feature>
<dbReference type="InterPro" id="IPR050463">
    <property type="entry name" value="Gfo/Idh/MocA_oxidrdct_glycsds"/>
</dbReference>
<dbReference type="Proteomes" id="UP000253426">
    <property type="component" value="Unassembled WGS sequence"/>
</dbReference>
<name>A0A366HII3_9BACT</name>
<dbReference type="OrthoDB" id="9792935at2"/>
<evidence type="ECO:0000259" key="2">
    <source>
        <dbReference type="Pfam" id="PF19051"/>
    </source>
</evidence>
<dbReference type="InterPro" id="IPR043906">
    <property type="entry name" value="Gfo/Idh/MocA_OxRdtase_bact_C"/>
</dbReference>
<reference evidence="3 4" key="1">
    <citation type="submission" date="2018-06" db="EMBL/GenBank/DDBJ databases">
        <title>Genomic Encyclopedia of Type Strains, Phase IV (KMG-IV): sequencing the most valuable type-strain genomes for metagenomic binning, comparative biology and taxonomic classification.</title>
        <authorList>
            <person name="Goeker M."/>
        </authorList>
    </citation>
    <scope>NUCLEOTIDE SEQUENCE [LARGE SCALE GENOMIC DNA]</scope>
    <source>
        <strain evidence="3 4">DSM 25532</strain>
    </source>
</reference>
<dbReference type="InterPro" id="IPR006311">
    <property type="entry name" value="TAT_signal"/>
</dbReference>
<evidence type="ECO:0000259" key="1">
    <source>
        <dbReference type="Pfam" id="PF01408"/>
    </source>
</evidence>
<sequence>MSSPENSSTNPPLTSRRRFLSTTTATAAAAFGFQIVPRHVLGGPGYTAPSEKLNLGCIGVGGQGGGDIADLFSTGLVNIAALCDVDLKQGGGTIKKHPDAKLYRDYRKLIEEQKDIDAVVVATPDHVHAPASILALRAGKHVYVEKPLAHSIGEARQMAKVAKETGLVTQMGNQGHAGEGLRLTREWIQAGVIGKVTEVHVWSDRPGKFWDSQGKPFPKDTPPVPADLDWDLWLGPVATNRSYHSEYCPRKWRGWWEFGCGALGDMAVHNADPAFYALDLGQPDWVESEHAPNNNESFPEWSIITYHFPARGEQPAVKMVWYDGGKLPPKPPGMEAERNLGDNGIYFVGDKGVILAGGWSGTPRLVPEARMKEFVMPAKTIARCTVGHRREWVEACKAGKPEAAHSGFHYSAPFTEALLVGLLAVRFGKRIEWDAANLKATNCPEAESIVHKVYRQGYGIA</sequence>